<evidence type="ECO:0000313" key="6">
    <source>
        <dbReference type="EMBL" id="KAF2746353.1"/>
    </source>
</evidence>
<evidence type="ECO:0000256" key="3">
    <source>
        <dbReference type="PIRSR" id="PIRSR617939-1"/>
    </source>
</evidence>
<sequence>STPTIYFGFGSNLWLHQMSIRCPTSTYLGVARLNNYKWIINGRGYANVVSITNTNTSTGTTTPPSKEEPDYNTTVYGLVFSLLPADEARLDVNEGVPFAYQKEYLECEFWPSEGERWVDVGEEPEERREMLVYVDRERVEESSPREEYVLRMNRGIEDALRLGVPEGYVEGVMRRFIPEDGEKGEAGDGGLEEKARRQARGFRDESGVF</sequence>
<dbReference type="CDD" id="cd06661">
    <property type="entry name" value="GGCT_like"/>
    <property type="match status" value="1"/>
</dbReference>
<feature type="region of interest" description="Disordered" evidence="5">
    <location>
        <begin position="179"/>
        <end position="209"/>
    </location>
</feature>
<dbReference type="PANTHER" id="PTHR12935:SF0">
    <property type="entry name" value="GAMMA-GLUTAMYLCYCLOTRANSFERASE"/>
    <property type="match status" value="1"/>
</dbReference>
<dbReference type="GO" id="GO:0003839">
    <property type="term" value="F:gamma-glutamylcyclotransferase activity"/>
    <property type="evidence" value="ECO:0007669"/>
    <property type="project" value="UniProtKB-EC"/>
</dbReference>
<evidence type="ECO:0000256" key="5">
    <source>
        <dbReference type="SAM" id="MobiDB-lite"/>
    </source>
</evidence>
<evidence type="ECO:0000313" key="7">
    <source>
        <dbReference type="Proteomes" id="UP000799440"/>
    </source>
</evidence>
<proteinExistence type="predicted"/>
<dbReference type="InterPro" id="IPR017939">
    <property type="entry name" value="G-Glutamylcylcotransferase"/>
</dbReference>
<keyword evidence="7" id="KW-1185">Reference proteome</keyword>
<dbReference type="Gene3D" id="3.10.490.10">
    <property type="entry name" value="Gamma-glutamyl cyclotransferase-like"/>
    <property type="match status" value="1"/>
</dbReference>
<dbReference type="EMBL" id="MU006578">
    <property type="protein sequence ID" value="KAF2746353.1"/>
    <property type="molecule type" value="Genomic_DNA"/>
</dbReference>
<feature type="active site" description="Proton acceptor" evidence="3">
    <location>
        <position position="94"/>
    </location>
</feature>
<name>A0A6A6V8E1_9PLEO</name>
<feature type="binding site" evidence="4">
    <location>
        <begin position="6"/>
        <end position="11"/>
    </location>
    <ligand>
        <name>substrate</name>
    </ligand>
</feature>
<feature type="non-terminal residue" evidence="6">
    <location>
        <position position="1"/>
    </location>
</feature>
<keyword evidence="2" id="KW-0456">Lyase</keyword>
<evidence type="ECO:0000256" key="4">
    <source>
        <dbReference type="PIRSR" id="PIRSR617939-2"/>
    </source>
</evidence>
<dbReference type="InterPro" id="IPR036568">
    <property type="entry name" value="GGCT-like_sf"/>
</dbReference>
<dbReference type="EC" id="4.3.2.9" evidence="1"/>
<dbReference type="InterPro" id="IPR013024">
    <property type="entry name" value="GGCT-like"/>
</dbReference>
<dbReference type="Proteomes" id="UP000799440">
    <property type="component" value="Unassembled WGS sequence"/>
</dbReference>
<evidence type="ECO:0000256" key="2">
    <source>
        <dbReference type="ARBA" id="ARBA00023239"/>
    </source>
</evidence>
<protein>
    <recommendedName>
        <fullName evidence="1">gamma-glutamylcyclotransferase</fullName>
        <ecNumber evidence="1">4.3.2.9</ecNumber>
    </recommendedName>
</protein>
<dbReference type="AlphaFoldDB" id="A0A6A6V8E1"/>
<dbReference type="SUPFAM" id="SSF110857">
    <property type="entry name" value="Gamma-glutamyl cyclotransferase-like"/>
    <property type="match status" value="1"/>
</dbReference>
<organism evidence="6 7">
    <name type="scientific">Sporormia fimetaria CBS 119925</name>
    <dbReference type="NCBI Taxonomy" id="1340428"/>
    <lineage>
        <taxon>Eukaryota</taxon>
        <taxon>Fungi</taxon>
        <taxon>Dikarya</taxon>
        <taxon>Ascomycota</taxon>
        <taxon>Pezizomycotina</taxon>
        <taxon>Dothideomycetes</taxon>
        <taxon>Pleosporomycetidae</taxon>
        <taxon>Pleosporales</taxon>
        <taxon>Sporormiaceae</taxon>
        <taxon>Sporormia</taxon>
    </lineage>
</organism>
<dbReference type="PANTHER" id="PTHR12935">
    <property type="entry name" value="GAMMA-GLUTAMYLCYCLOTRANSFERASE"/>
    <property type="match status" value="1"/>
</dbReference>
<dbReference type="OrthoDB" id="2924818at2759"/>
<evidence type="ECO:0000256" key="1">
    <source>
        <dbReference type="ARBA" id="ARBA00012346"/>
    </source>
</evidence>
<feature type="non-terminal residue" evidence="6">
    <location>
        <position position="209"/>
    </location>
</feature>
<reference evidence="6" key="1">
    <citation type="journal article" date="2020" name="Stud. Mycol.">
        <title>101 Dothideomycetes genomes: a test case for predicting lifestyles and emergence of pathogens.</title>
        <authorList>
            <person name="Haridas S."/>
            <person name="Albert R."/>
            <person name="Binder M."/>
            <person name="Bloem J."/>
            <person name="Labutti K."/>
            <person name="Salamov A."/>
            <person name="Andreopoulos B."/>
            <person name="Baker S."/>
            <person name="Barry K."/>
            <person name="Bills G."/>
            <person name="Bluhm B."/>
            <person name="Cannon C."/>
            <person name="Castanera R."/>
            <person name="Culley D."/>
            <person name="Daum C."/>
            <person name="Ezra D."/>
            <person name="Gonzalez J."/>
            <person name="Henrissat B."/>
            <person name="Kuo A."/>
            <person name="Liang C."/>
            <person name="Lipzen A."/>
            <person name="Lutzoni F."/>
            <person name="Magnuson J."/>
            <person name="Mondo S."/>
            <person name="Nolan M."/>
            <person name="Ohm R."/>
            <person name="Pangilinan J."/>
            <person name="Park H.-J."/>
            <person name="Ramirez L."/>
            <person name="Alfaro M."/>
            <person name="Sun H."/>
            <person name="Tritt A."/>
            <person name="Yoshinaga Y."/>
            <person name="Zwiers L.-H."/>
            <person name="Turgeon B."/>
            <person name="Goodwin S."/>
            <person name="Spatafora J."/>
            <person name="Crous P."/>
            <person name="Grigoriev I."/>
        </authorList>
    </citation>
    <scope>NUCLEOTIDE SEQUENCE</scope>
    <source>
        <strain evidence="6">CBS 119925</strain>
    </source>
</reference>
<accession>A0A6A6V8E1</accession>
<gene>
    <name evidence="6" type="ORF">M011DRAFT_378436</name>
</gene>